<gene>
    <name evidence="5" type="ORF">PUN28_009999</name>
</gene>
<dbReference type="EMBL" id="JADYXP020000009">
    <property type="protein sequence ID" value="KAL0116777.1"/>
    <property type="molecule type" value="Genomic_DNA"/>
</dbReference>
<dbReference type="InterPro" id="IPR015816">
    <property type="entry name" value="Vitellinogen_b-sht_N"/>
</dbReference>
<dbReference type="SMART" id="SM00638">
    <property type="entry name" value="LPD_N"/>
    <property type="match status" value="1"/>
</dbReference>
<evidence type="ECO:0000313" key="5">
    <source>
        <dbReference type="EMBL" id="KAL0116777.1"/>
    </source>
</evidence>
<name>A0AAW2FMX7_9HYME</name>
<keyword evidence="1 3" id="KW-0732">Signal</keyword>
<feature type="signal peptide" evidence="3">
    <location>
        <begin position="1"/>
        <end position="17"/>
    </location>
</feature>
<dbReference type="PANTHER" id="PTHR23345:SF33">
    <property type="entry name" value="CROSSVEINLESS D"/>
    <property type="match status" value="1"/>
</dbReference>
<dbReference type="InterPro" id="IPR001747">
    <property type="entry name" value="Vitellogenin_N"/>
</dbReference>
<dbReference type="GO" id="GO:0005319">
    <property type="term" value="F:lipid transporter activity"/>
    <property type="evidence" value="ECO:0007669"/>
    <property type="project" value="InterPro"/>
</dbReference>
<organism evidence="5 6">
    <name type="scientific">Cardiocondyla obscurior</name>
    <dbReference type="NCBI Taxonomy" id="286306"/>
    <lineage>
        <taxon>Eukaryota</taxon>
        <taxon>Metazoa</taxon>
        <taxon>Ecdysozoa</taxon>
        <taxon>Arthropoda</taxon>
        <taxon>Hexapoda</taxon>
        <taxon>Insecta</taxon>
        <taxon>Pterygota</taxon>
        <taxon>Neoptera</taxon>
        <taxon>Endopterygota</taxon>
        <taxon>Hymenoptera</taxon>
        <taxon>Apocrita</taxon>
        <taxon>Aculeata</taxon>
        <taxon>Formicoidea</taxon>
        <taxon>Formicidae</taxon>
        <taxon>Myrmicinae</taxon>
        <taxon>Cardiocondyla</taxon>
    </lineage>
</organism>
<reference evidence="5 6" key="1">
    <citation type="submission" date="2023-03" db="EMBL/GenBank/DDBJ databases">
        <title>High recombination rates correlate with genetic variation in Cardiocondyla obscurior ants.</title>
        <authorList>
            <person name="Errbii M."/>
        </authorList>
    </citation>
    <scope>NUCLEOTIDE SEQUENCE [LARGE SCALE GENOMIC DNA]</scope>
    <source>
        <strain evidence="5">Alpha-2009</strain>
        <tissue evidence="5">Whole body</tissue>
    </source>
</reference>
<dbReference type="Gene3D" id="2.30.230.10">
    <property type="entry name" value="Lipovitellin, beta-sheet shell regions, chain A"/>
    <property type="match status" value="1"/>
</dbReference>
<comment type="caution">
    <text evidence="5">The sequence shown here is derived from an EMBL/GenBank/DDBJ whole genome shotgun (WGS) entry which is preliminary data.</text>
</comment>
<dbReference type="Proteomes" id="UP001430953">
    <property type="component" value="Unassembled WGS sequence"/>
</dbReference>
<feature type="chain" id="PRO_5043979930" description="Vitellogenin domain-containing protein" evidence="3">
    <location>
        <begin position="18"/>
        <end position="1517"/>
    </location>
</feature>
<dbReference type="PANTHER" id="PTHR23345">
    <property type="entry name" value="VITELLOGENIN-RELATED"/>
    <property type="match status" value="1"/>
</dbReference>
<evidence type="ECO:0000259" key="4">
    <source>
        <dbReference type="PROSITE" id="PS51211"/>
    </source>
</evidence>
<protein>
    <recommendedName>
        <fullName evidence="4">Vitellogenin domain-containing protein</fullName>
    </recommendedName>
</protein>
<dbReference type="Pfam" id="PF01347">
    <property type="entry name" value="Vitellogenin_N"/>
    <property type="match status" value="1"/>
</dbReference>
<dbReference type="InterPro" id="IPR011030">
    <property type="entry name" value="Lipovitellin_superhlx_dom"/>
</dbReference>
<dbReference type="SUPFAM" id="SSF56968">
    <property type="entry name" value="Lipovitellin-phosvitin complex, beta-sheet shell regions"/>
    <property type="match status" value="1"/>
</dbReference>
<dbReference type="SMART" id="SM01169">
    <property type="entry name" value="DUF1943"/>
    <property type="match status" value="1"/>
</dbReference>
<dbReference type="Pfam" id="PF00094">
    <property type="entry name" value="VWD"/>
    <property type="match status" value="1"/>
</dbReference>
<dbReference type="SUPFAM" id="SSF48431">
    <property type="entry name" value="Lipovitellin-phosvitin complex, superhelical domain"/>
    <property type="match status" value="1"/>
</dbReference>
<evidence type="ECO:0000256" key="3">
    <source>
        <dbReference type="SAM" id="SignalP"/>
    </source>
</evidence>
<evidence type="ECO:0000256" key="2">
    <source>
        <dbReference type="PROSITE-ProRule" id="PRU00557"/>
    </source>
</evidence>
<dbReference type="PROSITE" id="PS51211">
    <property type="entry name" value="VITELLOGENIN"/>
    <property type="match status" value="1"/>
</dbReference>
<dbReference type="InterPro" id="IPR050733">
    <property type="entry name" value="Vitellogenin/Apolipophorin"/>
</dbReference>
<evidence type="ECO:0000256" key="1">
    <source>
        <dbReference type="ARBA" id="ARBA00022729"/>
    </source>
</evidence>
<dbReference type="InterPro" id="IPR001846">
    <property type="entry name" value="VWF_type-D"/>
</dbReference>
<evidence type="ECO:0000313" key="6">
    <source>
        <dbReference type="Proteomes" id="UP001430953"/>
    </source>
</evidence>
<dbReference type="Gene3D" id="1.25.10.20">
    <property type="entry name" value="Vitellinogen, superhelical"/>
    <property type="match status" value="1"/>
</dbReference>
<keyword evidence="6" id="KW-1185">Reference proteome</keyword>
<dbReference type="InterPro" id="IPR015255">
    <property type="entry name" value="Vitellinogen_open_b-sht"/>
</dbReference>
<comment type="caution">
    <text evidence="2">Lacks conserved residue(s) required for the propagation of feature annotation.</text>
</comment>
<dbReference type="InterPro" id="IPR015819">
    <property type="entry name" value="Lipid_transp_b-sht_shell"/>
</dbReference>
<accession>A0AAW2FMX7</accession>
<proteinExistence type="predicted"/>
<feature type="domain" description="Vitellogenin" evidence="4">
    <location>
        <begin position="22"/>
        <end position="698"/>
    </location>
</feature>
<sequence length="1517" mass="173400">MMNALTVLLLCLTAACAVPVHFPVEKTLIYNYYANVKAEIVEPAQYVSQFALVGQLHVTKDDSDPTLSNAYYVKLNNVKYGMYNGMVTEHYRPIEVLQELGDAAQQIQEPFMIIYNENGMFQGIKMPETESGWSRNIKQGIASMMQLDLAHVQMQTPMKPHGFITHENTIHGVCQVAYDIHPKNPTNAEDANVFVVTKIHDMMNCSHFVQRIFNHVESDKCHMEPMDDMTTSARRVFEIKQQDNDIIIKRMVAHSTISYFPYNGRSEGHYLSTNTTLDLHSVVPTTGVPVMAVNVQNLPIIRDITFNKPLGNYALNAAEDLTHGRHIVKLDALVPKLKNMLVEAADYLEEDHLQAKEPEWKHGQTINRLQHTMTYMDLASLEQVYNAIQDATTPKEITMKNIFLKMIPTVGTTAASHFVRNIVRKHKVTDDIALAMLVKLPIHVKVPSEKLLVEMEDLLKLSNVSPQVKKAGILCFSILIRKTFMHQQSDTVHAVLDRYLHRFLDHIKTEESYEMKMVYLMAMKNVQVGNIEKLLEPIIRGEVLISDNPFHIRVQAIWAIKKAVANKVEYTHNLLWPIFADATQPLNVRIIAYDILMSQMPNMQRIMNIYWLMIHESNNHLYNYHVTTLKSLANSVDPCLVSVREMARKVLRITKLRSENTPLSSKHIVDYMDPMYEHGESLTNSWVLDEVTGMPLAGYVEYHTSVARKPADKVGIYWNAFGLDEIMQIVKKELMGNSLESLSNKNVQNLLIRAAQDMPMKRSIHVDICITLNGVVVLANHYDQNSFKNMFDDTNLFKQMMVANFQEIMYENLYEMLVPTDMGLQGVFSTKIPQLWSIKFNNLRSEIKAPSVNMKFDIDTRIWKHGEYAMSIYNPIVDVWHSVRRATVQDVALPVQMSVGYNHEAKSLKITMPRLPINKLSNTGIRFYAKNLVTITEDEQDVLKTCCATCHHHTVVTANEKKNYHMVMESKDMGLRYSMSIFDCESEMTPMANIEEWHRVLSADYKNTWNSKVLQYIMGVRQKLINDYISLQMGNCGKLMKIEPSIVYPTSHVDMNIRVNMEDLDHIHDKMHALSSNKINLRGTLDVKAASTNESVRSWDVNVNVDMSPGHVINNFKVQITRETPGEKKLKICVDAQKNYPVVETDPLKVATTKEETNSKVTVTAGFTDDDKCVRDDMMIMMTVKGEMSEEQKTKMTHDNMHGACIKDNQNPQFLTRQGHVAKTMNCIRETIQYTTMKKYTINTTYKKVPVRILSLVAMMEDYVRASYLPYVWYITDRAENGNAKVVIEYSTDMSHLYAIVVTPVSGYQYIEVPLQQHLFDGIVTHTPMSYPQWHSVLDNTRFSVAALHKMSQNQAKICTIYPQTLVTLDESVMPFVVFDKWTLISGDHIDRTYAIFVKSVQGTKLAVRVYVADHEMEIVPNEFNAVVSVDGNVIEHYEKGVIVPKDEPKSYVFKLTDSSEHLVVQSQRVPVMMVWTSSSVTLMLDNSLQGRVTGMCGHMDGTHKEKVPQVYTVMNI</sequence>